<dbReference type="EMBL" id="QKZK01000009">
    <property type="protein sequence ID" value="PZX17457.1"/>
    <property type="molecule type" value="Genomic_DNA"/>
</dbReference>
<feature type="signal peptide" evidence="1">
    <location>
        <begin position="1"/>
        <end position="21"/>
    </location>
</feature>
<feature type="chain" id="PRO_5016046891" evidence="1">
    <location>
        <begin position="22"/>
        <end position="220"/>
    </location>
</feature>
<dbReference type="OrthoDB" id="1065092at2"/>
<comment type="caution">
    <text evidence="2">The sequence shown here is derived from an EMBL/GenBank/DDBJ whole genome shotgun (WGS) entry which is preliminary data.</text>
</comment>
<gene>
    <name evidence="2" type="ORF">LX69_01507</name>
</gene>
<dbReference type="AlphaFoldDB" id="A0A2W7NGY1"/>
<proteinExistence type="predicted"/>
<name>A0A2W7NGY1_9BACT</name>
<dbReference type="InterPro" id="IPR010239">
    <property type="entry name" value="CHP02001"/>
</dbReference>
<keyword evidence="3" id="KW-1185">Reference proteome</keyword>
<evidence type="ECO:0000313" key="3">
    <source>
        <dbReference type="Proteomes" id="UP000249239"/>
    </source>
</evidence>
<evidence type="ECO:0000256" key="1">
    <source>
        <dbReference type="SAM" id="SignalP"/>
    </source>
</evidence>
<evidence type="ECO:0000313" key="2">
    <source>
        <dbReference type="EMBL" id="PZX17457.1"/>
    </source>
</evidence>
<reference evidence="2 3" key="1">
    <citation type="submission" date="2018-06" db="EMBL/GenBank/DDBJ databases">
        <title>Genomic Encyclopedia of Archaeal and Bacterial Type Strains, Phase II (KMG-II): from individual species to whole genera.</title>
        <authorList>
            <person name="Goeker M."/>
        </authorList>
    </citation>
    <scope>NUCLEOTIDE SEQUENCE [LARGE SCALE GENOMIC DNA]</scope>
    <source>
        <strain evidence="2 3">DSM 6779</strain>
    </source>
</reference>
<dbReference type="Pfam" id="PF09694">
    <property type="entry name" value="Gcw_chp"/>
    <property type="match status" value="1"/>
</dbReference>
<keyword evidence="1" id="KW-0732">Signal</keyword>
<organism evidence="2 3">
    <name type="scientific">Breznakibacter xylanolyticus</name>
    <dbReference type="NCBI Taxonomy" id="990"/>
    <lineage>
        <taxon>Bacteria</taxon>
        <taxon>Pseudomonadati</taxon>
        <taxon>Bacteroidota</taxon>
        <taxon>Bacteroidia</taxon>
        <taxon>Marinilabiliales</taxon>
        <taxon>Marinilabiliaceae</taxon>
        <taxon>Breznakibacter</taxon>
    </lineage>
</organism>
<dbReference type="Proteomes" id="UP000249239">
    <property type="component" value="Unassembled WGS sequence"/>
</dbReference>
<protein>
    <submittedName>
        <fullName evidence="2">Uncharacterized protein Gcw-chp</fullName>
    </submittedName>
</protein>
<accession>A0A2W7NGY1</accession>
<dbReference type="RefSeq" id="WP_111445180.1">
    <property type="nucleotide sequence ID" value="NZ_QKZK01000009.1"/>
</dbReference>
<sequence>MKRVFLSFAAAIACMATFAQESEATSPFSISADVVSRYVWRGSEIGGSPNIQPGLSYSIGGLTAGAWGSYDFDFSKTTAAPECDLYLSYDFEFGLGFIATDYYNQSFRYFDYDGTTGAHSIELGLTYSIGNLSLGAYKFINQSEATYVEAAYEFKNAKLFVGAGDKSYYLNYTEDFNICNVGLTVGKEVQLTETWKVAPYASFVVNPNKEEAFLVLGITL</sequence>